<protein>
    <submittedName>
        <fullName evidence="1">Uncharacterized protein</fullName>
    </submittedName>
</protein>
<feature type="non-terminal residue" evidence="1">
    <location>
        <position position="115"/>
    </location>
</feature>
<comment type="caution">
    <text evidence="1">The sequence shown here is derived from an EMBL/GenBank/DDBJ whole genome shotgun (WGS) entry which is preliminary data.</text>
</comment>
<gene>
    <name evidence="1" type="ORF">OTU49_004564</name>
</gene>
<evidence type="ECO:0000313" key="2">
    <source>
        <dbReference type="Proteomes" id="UP001445076"/>
    </source>
</evidence>
<keyword evidence="2" id="KW-1185">Reference proteome</keyword>
<reference evidence="1 2" key="1">
    <citation type="journal article" date="2024" name="BMC Genomics">
        <title>Genome assembly of redclaw crayfish (Cherax quadricarinatus) provides insights into its immune adaptation and hypoxia tolerance.</title>
        <authorList>
            <person name="Liu Z."/>
            <person name="Zheng J."/>
            <person name="Li H."/>
            <person name="Fang K."/>
            <person name="Wang S."/>
            <person name="He J."/>
            <person name="Zhou D."/>
            <person name="Weng S."/>
            <person name="Chi M."/>
            <person name="Gu Z."/>
            <person name="He J."/>
            <person name="Li F."/>
            <person name="Wang M."/>
        </authorList>
    </citation>
    <scope>NUCLEOTIDE SEQUENCE [LARGE SCALE GENOMIC DNA]</scope>
    <source>
        <strain evidence="1">ZL_2023a</strain>
    </source>
</reference>
<dbReference type="EMBL" id="JARKIK010000042">
    <property type="protein sequence ID" value="KAK8737627.1"/>
    <property type="molecule type" value="Genomic_DNA"/>
</dbReference>
<evidence type="ECO:0000313" key="1">
    <source>
        <dbReference type="EMBL" id="KAK8737627.1"/>
    </source>
</evidence>
<feature type="non-terminal residue" evidence="1">
    <location>
        <position position="1"/>
    </location>
</feature>
<accession>A0AAW0WZW0</accession>
<dbReference type="AlphaFoldDB" id="A0AAW0WZW0"/>
<dbReference type="Proteomes" id="UP001445076">
    <property type="component" value="Unassembled WGS sequence"/>
</dbReference>
<dbReference type="Gene3D" id="3.40.50.300">
    <property type="entry name" value="P-loop containing nucleotide triphosphate hydrolases"/>
    <property type="match status" value="1"/>
</dbReference>
<sequence length="115" mass="12859">KQIIIKDSYNKLKEILQQITYINPVYFITNNFQLEVDQIFVDIEVKKGRCRGNNQHIDYVDLLSLVQTTCVASCVSSGTQQQGSSGRPQILLLEGVAGSGKTTLVKLLTDQWIQG</sequence>
<organism evidence="1 2">
    <name type="scientific">Cherax quadricarinatus</name>
    <name type="common">Australian red claw crayfish</name>
    <dbReference type="NCBI Taxonomy" id="27406"/>
    <lineage>
        <taxon>Eukaryota</taxon>
        <taxon>Metazoa</taxon>
        <taxon>Ecdysozoa</taxon>
        <taxon>Arthropoda</taxon>
        <taxon>Crustacea</taxon>
        <taxon>Multicrustacea</taxon>
        <taxon>Malacostraca</taxon>
        <taxon>Eumalacostraca</taxon>
        <taxon>Eucarida</taxon>
        <taxon>Decapoda</taxon>
        <taxon>Pleocyemata</taxon>
        <taxon>Astacidea</taxon>
        <taxon>Parastacoidea</taxon>
        <taxon>Parastacidae</taxon>
        <taxon>Cherax</taxon>
    </lineage>
</organism>
<dbReference type="InterPro" id="IPR027417">
    <property type="entry name" value="P-loop_NTPase"/>
</dbReference>
<name>A0AAW0WZW0_CHEQU</name>
<dbReference type="SUPFAM" id="SSF52540">
    <property type="entry name" value="P-loop containing nucleoside triphosphate hydrolases"/>
    <property type="match status" value="1"/>
</dbReference>
<proteinExistence type="predicted"/>